<dbReference type="RefSeq" id="XP_018073843.1">
    <property type="nucleotide sequence ID" value="XM_018211757.1"/>
</dbReference>
<feature type="transmembrane region" description="Helical" evidence="1">
    <location>
        <begin position="304"/>
        <end position="321"/>
    </location>
</feature>
<keyword evidence="1" id="KW-1133">Transmembrane helix</keyword>
<dbReference type="PANTHER" id="PTHR34502">
    <property type="entry name" value="DUF6594 DOMAIN-CONTAINING PROTEIN-RELATED"/>
    <property type="match status" value="1"/>
</dbReference>
<dbReference type="PANTHER" id="PTHR34502:SF3">
    <property type="entry name" value="DUF6594 DOMAIN-CONTAINING PROTEIN"/>
    <property type="match status" value="1"/>
</dbReference>
<feature type="transmembrane region" description="Helical" evidence="1">
    <location>
        <begin position="268"/>
        <end position="292"/>
    </location>
</feature>
<keyword evidence="1" id="KW-0472">Membrane</keyword>
<dbReference type="AlphaFoldDB" id="A0A194XH47"/>
<sequence>MHQNPCPLDAQERREVAEISGAGDVTQVLERQWRIPTPLRRMLQGLSGLCTYVKSPFVTKPPAQPRRKIDVRTLNQCPEGYPRLAAFLDADENFMLYRRFGFLQARVLLYKQDELRELERELDRIDCIDQHSNDKSVLKSREKDDKVTNTRKNMIGKIETKLKEYSEMLLISRDLVALNRPPHRDYTSVKSYFDEEAPLCDVESYIYSREDIVALKPGRESAWLDSFIEGLLQRFACRLIRCIFRTSDLQKKTNPEETNIILYSRDRIGIVVSLIILVTILALLITPVYLLWHFTSGPETASTTAVMITIFGCFTLLFSLTLSKFTSAKRQEILAAAAAYCAVLVVFVGNVKQNRTS</sequence>
<name>A0A194XH47_MOLSC</name>
<reference evidence="3 4" key="1">
    <citation type="submission" date="2015-10" db="EMBL/GenBank/DDBJ databases">
        <title>Full genome of DAOMC 229536 Phialocephala scopiformis, a fungal endophyte of spruce producing the potent anti-insectan compound rugulosin.</title>
        <authorList>
            <consortium name="DOE Joint Genome Institute"/>
            <person name="Walker A.K."/>
            <person name="Frasz S.L."/>
            <person name="Seifert K.A."/>
            <person name="Miller J.D."/>
            <person name="Mondo S.J."/>
            <person name="Labutti K."/>
            <person name="Lipzen A."/>
            <person name="Dockter R."/>
            <person name="Kennedy M."/>
            <person name="Grigoriev I.V."/>
            <person name="Spatafora J.W."/>
        </authorList>
    </citation>
    <scope>NUCLEOTIDE SEQUENCE [LARGE SCALE GENOMIC DNA]</scope>
    <source>
        <strain evidence="3 4">CBS 120377</strain>
    </source>
</reference>
<keyword evidence="1" id="KW-0812">Transmembrane</keyword>
<accession>A0A194XH47</accession>
<dbReference type="InParanoid" id="A0A194XH47"/>
<evidence type="ECO:0000313" key="4">
    <source>
        <dbReference type="Proteomes" id="UP000070700"/>
    </source>
</evidence>
<proteinExistence type="predicted"/>
<dbReference type="Pfam" id="PF20237">
    <property type="entry name" value="DUF6594"/>
    <property type="match status" value="1"/>
</dbReference>
<evidence type="ECO:0000259" key="2">
    <source>
        <dbReference type="Pfam" id="PF20237"/>
    </source>
</evidence>
<dbReference type="Proteomes" id="UP000070700">
    <property type="component" value="Unassembled WGS sequence"/>
</dbReference>
<organism evidence="3 4">
    <name type="scientific">Mollisia scopiformis</name>
    <name type="common">Conifer needle endophyte fungus</name>
    <name type="synonym">Phialocephala scopiformis</name>
    <dbReference type="NCBI Taxonomy" id="149040"/>
    <lineage>
        <taxon>Eukaryota</taxon>
        <taxon>Fungi</taxon>
        <taxon>Dikarya</taxon>
        <taxon>Ascomycota</taxon>
        <taxon>Pezizomycotina</taxon>
        <taxon>Leotiomycetes</taxon>
        <taxon>Helotiales</taxon>
        <taxon>Mollisiaceae</taxon>
        <taxon>Mollisia</taxon>
    </lineage>
</organism>
<keyword evidence="4" id="KW-1185">Reference proteome</keyword>
<dbReference type="OrthoDB" id="3533814at2759"/>
<feature type="domain" description="DUF6594" evidence="2">
    <location>
        <begin position="81"/>
        <end position="345"/>
    </location>
</feature>
<dbReference type="KEGG" id="psco:LY89DRAFT_642559"/>
<protein>
    <recommendedName>
        <fullName evidence="2">DUF6594 domain-containing protein</fullName>
    </recommendedName>
</protein>
<dbReference type="EMBL" id="KQ947411">
    <property type="protein sequence ID" value="KUJ19488.1"/>
    <property type="molecule type" value="Genomic_DNA"/>
</dbReference>
<feature type="transmembrane region" description="Helical" evidence="1">
    <location>
        <begin position="333"/>
        <end position="351"/>
    </location>
</feature>
<gene>
    <name evidence="3" type="ORF">LY89DRAFT_642559</name>
</gene>
<dbReference type="GeneID" id="28821483"/>
<dbReference type="InterPro" id="IPR046529">
    <property type="entry name" value="DUF6594"/>
</dbReference>
<evidence type="ECO:0000313" key="3">
    <source>
        <dbReference type="EMBL" id="KUJ19488.1"/>
    </source>
</evidence>
<evidence type="ECO:0000256" key="1">
    <source>
        <dbReference type="SAM" id="Phobius"/>
    </source>
</evidence>